<dbReference type="Proteomes" id="UP000530424">
    <property type="component" value="Unassembled WGS sequence"/>
</dbReference>
<keyword evidence="2" id="KW-0472">Membrane</keyword>
<dbReference type="RefSeq" id="WP_179666650.1">
    <property type="nucleotide sequence ID" value="NZ_JACCFP010000001.1"/>
</dbReference>
<evidence type="ECO:0000256" key="2">
    <source>
        <dbReference type="SAM" id="Phobius"/>
    </source>
</evidence>
<keyword evidence="2" id="KW-0812">Transmembrane</keyword>
<evidence type="ECO:0000313" key="4">
    <source>
        <dbReference type="Proteomes" id="UP000530424"/>
    </source>
</evidence>
<name>A0A853BZV5_9ACTN</name>
<feature type="compositionally biased region" description="Basic and acidic residues" evidence="1">
    <location>
        <begin position="18"/>
        <end position="33"/>
    </location>
</feature>
<feature type="region of interest" description="Disordered" evidence="1">
    <location>
        <begin position="1"/>
        <end position="58"/>
    </location>
</feature>
<sequence>MSEKPPSWRQYDVPGDEPGEKIRPDTPEAKTKPDTPPSIGEAPFVPYGDPHASSSSSVPPLIAASAAAGRSVGMLVGIVGGVAGVAVAAGVGIFFLADGDGVSFGGGGGRDMHSQEALDELVADLREEHGTSEVFDATFYPDRAYVDLHVDGGSGQRYESYSWDGSLADWGGNSTDSGKTIDLTELDGSLFDGFCAKARKLVEDPGDCYIIVDPDTPTGGLYDAHVNNEYSEGGYISFDLEGNEVSRNKW</sequence>
<evidence type="ECO:0000256" key="1">
    <source>
        <dbReference type="SAM" id="MobiDB-lite"/>
    </source>
</evidence>
<feature type="transmembrane region" description="Helical" evidence="2">
    <location>
        <begin position="72"/>
        <end position="97"/>
    </location>
</feature>
<dbReference type="EMBL" id="JACCFP010000001">
    <property type="protein sequence ID" value="NYJ00002.1"/>
    <property type="molecule type" value="Genomic_DNA"/>
</dbReference>
<organism evidence="3 4">
    <name type="scientific">Nocardioides thalensis</name>
    <dbReference type="NCBI Taxonomy" id="1914755"/>
    <lineage>
        <taxon>Bacteria</taxon>
        <taxon>Bacillati</taxon>
        <taxon>Actinomycetota</taxon>
        <taxon>Actinomycetes</taxon>
        <taxon>Propionibacteriales</taxon>
        <taxon>Nocardioidaceae</taxon>
        <taxon>Nocardioides</taxon>
    </lineage>
</organism>
<comment type="caution">
    <text evidence="3">The sequence shown here is derived from an EMBL/GenBank/DDBJ whole genome shotgun (WGS) entry which is preliminary data.</text>
</comment>
<dbReference type="AlphaFoldDB" id="A0A853BZV5"/>
<accession>A0A853BZV5</accession>
<reference evidence="3 4" key="1">
    <citation type="submission" date="2020-07" db="EMBL/GenBank/DDBJ databases">
        <title>Sequencing the genomes of 1000 actinobacteria strains.</title>
        <authorList>
            <person name="Klenk H.-P."/>
        </authorList>
    </citation>
    <scope>NUCLEOTIDE SEQUENCE [LARGE SCALE GENOMIC DNA]</scope>
    <source>
        <strain evidence="3 4">DSM 103833</strain>
    </source>
</reference>
<gene>
    <name evidence="3" type="ORF">HNR19_000700</name>
</gene>
<keyword evidence="4" id="KW-1185">Reference proteome</keyword>
<protein>
    <submittedName>
        <fullName evidence="3">Uncharacterized protein</fullName>
    </submittedName>
</protein>
<keyword evidence="2" id="KW-1133">Transmembrane helix</keyword>
<proteinExistence type="predicted"/>
<evidence type="ECO:0000313" key="3">
    <source>
        <dbReference type="EMBL" id="NYJ00002.1"/>
    </source>
</evidence>